<dbReference type="Proteomes" id="UP000257109">
    <property type="component" value="Unassembled WGS sequence"/>
</dbReference>
<dbReference type="AlphaFoldDB" id="A0A371HTY2"/>
<organism evidence="1 2">
    <name type="scientific">Mucuna pruriens</name>
    <name type="common">Velvet bean</name>
    <name type="synonym">Dolichos pruriens</name>
    <dbReference type="NCBI Taxonomy" id="157652"/>
    <lineage>
        <taxon>Eukaryota</taxon>
        <taxon>Viridiplantae</taxon>
        <taxon>Streptophyta</taxon>
        <taxon>Embryophyta</taxon>
        <taxon>Tracheophyta</taxon>
        <taxon>Spermatophyta</taxon>
        <taxon>Magnoliopsida</taxon>
        <taxon>eudicotyledons</taxon>
        <taxon>Gunneridae</taxon>
        <taxon>Pentapetalae</taxon>
        <taxon>rosids</taxon>
        <taxon>fabids</taxon>
        <taxon>Fabales</taxon>
        <taxon>Fabaceae</taxon>
        <taxon>Papilionoideae</taxon>
        <taxon>50 kb inversion clade</taxon>
        <taxon>NPAAA clade</taxon>
        <taxon>indigoferoid/millettioid clade</taxon>
        <taxon>Phaseoleae</taxon>
        <taxon>Mucuna</taxon>
    </lineage>
</organism>
<protein>
    <submittedName>
        <fullName evidence="1">Uncharacterized protein</fullName>
    </submittedName>
</protein>
<sequence>MEQAQLYEHKFGLTHLLPKFHGLASNTQQFHIKGSPTSRVVNEVVATDNQRLENKITELMSLVRQLAIGQHHNSPPLKVYGMCASVEHPTNACPTLQKIKPQRYQPPPPFRPKQPIQPIQQSSLEEECVCHNSGFVNTDWSIDHHGVIDISDVVKVVVAQPPLPSMVQPLHVP</sequence>
<evidence type="ECO:0000313" key="1">
    <source>
        <dbReference type="EMBL" id="RDY06255.1"/>
    </source>
</evidence>
<comment type="caution">
    <text evidence="1">The sequence shown here is derived from an EMBL/GenBank/DDBJ whole genome shotgun (WGS) entry which is preliminary data.</text>
</comment>
<dbReference type="EMBL" id="QJKJ01001717">
    <property type="protein sequence ID" value="RDY06255.1"/>
    <property type="molecule type" value="Genomic_DNA"/>
</dbReference>
<name>A0A371HTY2_MUCPR</name>
<feature type="non-terminal residue" evidence="1">
    <location>
        <position position="173"/>
    </location>
</feature>
<dbReference type="OrthoDB" id="999762at2759"/>
<reference evidence="1" key="1">
    <citation type="submission" date="2018-05" db="EMBL/GenBank/DDBJ databases">
        <title>Draft genome of Mucuna pruriens seed.</title>
        <authorList>
            <person name="Nnadi N.E."/>
            <person name="Vos R."/>
            <person name="Hasami M.H."/>
            <person name="Devisetty U.K."/>
            <person name="Aguiy J.C."/>
        </authorList>
    </citation>
    <scope>NUCLEOTIDE SEQUENCE [LARGE SCALE GENOMIC DNA]</scope>
    <source>
        <strain evidence="1">JCA_2017</strain>
    </source>
</reference>
<accession>A0A371HTY2</accession>
<feature type="non-terminal residue" evidence="1">
    <location>
        <position position="1"/>
    </location>
</feature>
<evidence type="ECO:0000313" key="2">
    <source>
        <dbReference type="Proteomes" id="UP000257109"/>
    </source>
</evidence>
<keyword evidence="2" id="KW-1185">Reference proteome</keyword>
<gene>
    <name evidence="1" type="ORF">CR513_09780</name>
</gene>
<proteinExistence type="predicted"/>